<evidence type="ECO:0000313" key="4">
    <source>
        <dbReference type="EMBL" id="ODQ68894.1"/>
    </source>
</evidence>
<proteinExistence type="inferred from homology"/>
<dbReference type="PANTHER" id="PTHR47706">
    <property type="entry name" value="NMRA-LIKE FAMILY PROTEIN"/>
    <property type="match status" value="1"/>
</dbReference>
<dbReference type="PANTHER" id="PTHR47706:SF4">
    <property type="entry name" value="NMRA-LIKE DOMAIN-CONTAINING PROTEIN"/>
    <property type="match status" value="1"/>
</dbReference>
<dbReference type="Proteomes" id="UP000094385">
    <property type="component" value="Unassembled WGS sequence"/>
</dbReference>
<dbReference type="SUPFAM" id="SSF51735">
    <property type="entry name" value="NAD(P)-binding Rossmann-fold domains"/>
    <property type="match status" value="1"/>
</dbReference>
<evidence type="ECO:0000256" key="2">
    <source>
        <dbReference type="ARBA" id="ARBA00022857"/>
    </source>
</evidence>
<dbReference type="Gene3D" id="3.40.50.720">
    <property type="entry name" value="NAD(P)-binding Rossmann-like Domain"/>
    <property type="match status" value="1"/>
</dbReference>
<comment type="similarity">
    <text evidence="1">Belongs to the NmrA-type oxidoreductase family. Isoflavone reductase subfamily.</text>
</comment>
<keyword evidence="3" id="KW-0560">Oxidoreductase</keyword>
<gene>
    <name evidence="4" type="ORF">LIPSTDRAFT_76651</name>
</gene>
<dbReference type="EMBL" id="KV454308">
    <property type="protein sequence ID" value="ODQ68894.1"/>
    <property type="molecule type" value="Genomic_DNA"/>
</dbReference>
<keyword evidence="5" id="KW-1185">Reference proteome</keyword>
<keyword evidence="2" id="KW-0521">NADP</keyword>
<dbReference type="Gene3D" id="3.90.25.10">
    <property type="entry name" value="UDP-galactose 4-epimerase, domain 1"/>
    <property type="match status" value="1"/>
</dbReference>
<name>A0A1E3PUD0_LIPST</name>
<accession>A0A1E3PUD0</accession>
<evidence type="ECO:0000256" key="1">
    <source>
        <dbReference type="ARBA" id="ARBA00005725"/>
    </source>
</evidence>
<evidence type="ECO:0008006" key="6">
    <source>
        <dbReference type="Google" id="ProtNLM"/>
    </source>
</evidence>
<dbReference type="GO" id="GO:0016491">
    <property type="term" value="F:oxidoreductase activity"/>
    <property type="evidence" value="ECO:0007669"/>
    <property type="project" value="UniProtKB-KW"/>
</dbReference>
<dbReference type="InterPro" id="IPR036291">
    <property type="entry name" value="NAD(P)-bd_dom_sf"/>
</dbReference>
<protein>
    <recommendedName>
        <fullName evidence="6">NmrA-like domain-containing protein</fullName>
    </recommendedName>
</protein>
<sequence length="196" mass="21913">MDPAVKYWIENADALRCTGLEYTRFVNGFFMDYWGMPHISSNLWPYTWAIDVLNGKPAIPGSGEDILSLTYSVDVARFVVRSLDSENWPEYSIVVGDDVNFNQLLRLAEKVRGLKFDVSYDSVEKLRNGEATLLSDSYGGGGGASNEEAKTIVSLFGLMTNAGHFHMPSENRLNSKFPDLQPFTAEELLNKAWAGR</sequence>
<evidence type="ECO:0000313" key="5">
    <source>
        <dbReference type="Proteomes" id="UP000094385"/>
    </source>
</evidence>
<reference evidence="4 5" key="1">
    <citation type="journal article" date="2016" name="Proc. Natl. Acad. Sci. U.S.A.">
        <title>Comparative genomics of biotechnologically important yeasts.</title>
        <authorList>
            <person name="Riley R."/>
            <person name="Haridas S."/>
            <person name="Wolfe K.H."/>
            <person name="Lopes M.R."/>
            <person name="Hittinger C.T."/>
            <person name="Goeker M."/>
            <person name="Salamov A.A."/>
            <person name="Wisecaver J.H."/>
            <person name="Long T.M."/>
            <person name="Calvey C.H."/>
            <person name="Aerts A.L."/>
            <person name="Barry K.W."/>
            <person name="Choi C."/>
            <person name="Clum A."/>
            <person name="Coughlan A.Y."/>
            <person name="Deshpande S."/>
            <person name="Douglass A.P."/>
            <person name="Hanson S.J."/>
            <person name="Klenk H.-P."/>
            <person name="LaButti K.M."/>
            <person name="Lapidus A."/>
            <person name="Lindquist E.A."/>
            <person name="Lipzen A.M."/>
            <person name="Meier-Kolthoff J.P."/>
            <person name="Ohm R.A."/>
            <person name="Otillar R.P."/>
            <person name="Pangilinan J.L."/>
            <person name="Peng Y."/>
            <person name="Rokas A."/>
            <person name="Rosa C.A."/>
            <person name="Scheuner C."/>
            <person name="Sibirny A.A."/>
            <person name="Slot J.C."/>
            <person name="Stielow J.B."/>
            <person name="Sun H."/>
            <person name="Kurtzman C.P."/>
            <person name="Blackwell M."/>
            <person name="Grigoriev I.V."/>
            <person name="Jeffries T.W."/>
        </authorList>
    </citation>
    <scope>NUCLEOTIDE SEQUENCE [LARGE SCALE GENOMIC DNA]</scope>
    <source>
        <strain evidence="4 5">NRRL Y-11557</strain>
    </source>
</reference>
<dbReference type="AlphaFoldDB" id="A0A1E3PUD0"/>
<evidence type="ECO:0000256" key="3">
    <source>
        <dbReference type="ARBA" id="ARBA00023002"/>
    </source>
</evidence>
<dbReference type="OrthoDB" id="10000533at2759"/>
<organism evidence="4 5">
    <name type="scientific">Lipomyces starkeyi NRRL Y-11557</name>
    <dbReference type="NCBI Taxonomy" id="675824"/>
    <lineage>
        <taxon>Eukaryota</taxon>
        <taxon>Fungi</taxon>
        <taxon>Dikarya</taxon>
        <taxon>Ascomycota</taxon>
        <taxon>Saccharomycotina</taxon>
        <taxon>Lipomycetes</taxon>
        <taxon>Lipomycetales</taxon>
        <taxon>Lipomycetaceae</taxon>
        <taxon>Lipomyces</taxon>
    </lineage>
</organism>
<dbReference type="InterPro" id="IPR051609">
    <property type="entry name" value="NmrA/Isoflavone_reductase-like"/>
</dbReference>